<evidence type="ECO:0000313" key="1">
    <source>
        <dbReference type="EMBL" id="QKJ31469.1"/>
    </source>
</evidence>
<accession>A0A7D4QV18</accession>
<protein>
    <submittedName>
        <fullName evidence="1">Uncharacterized protein</fullName>
    </submittedName>
</protein>
<dbReference type="RefSeq" id="WP_173416129.1">
    <property type="nucleotide sequence ID" value="NZ_CP054139.1"/>
</dbReference>
<evidence type="ECO:0000313" key="2">
    <source>
        <dbReference type="Proteomes" id="UP000505355"/>
    </source>
</evidence>
<dbReference type="Proteomes" id="UP000505355">
    <property type="component" value="Chromosome"/>
</dbReference>
<dbReference type="KEGG" id="mmab:HQ865_17410"/>
<reference evidence="1 2" key="1">
    <citation type="submission" date="2020-05" db="EMBL/GenBank/DDBJ databases">
        <title>Mucilaginibacter mali sp. nov.</title>
        <authorList>
            <person name="Kim H.S."/>
            <person name="Lee K.C."/>
            <person name="Suh M.K."/>
            <person name="Kim J.-S."/>
            <person name="Han K.-I."/>
            <person name="Eom M.K."/>
            <person name="Shin Y.K."/>
            <person name="Lee J.-S."/>
        </authorList>
    </citation>
    <scope>NUCLEOTIDE SEQUENCE [LARGE SCALE GENOMIC DNA]</scope>
    <source>
        <strain evidence="1 2">G2-14</strain>
    </source>
</reference>
<proteinExistence type="predicted"/>
<organism evidence="1 2">
    <name type="scientific">Mucilaginibacter mali</name>
    <dbReference type="NCBI Taxonomy" id="2740462"/>
    <lineage>
        <taxon>Bacteria</taxon>
        <taxon>Pseudomonadati</taxon>
        <taxon>Bacteroidota</taxon>
        <taxon>Sphingobacteriia</taxon>
        <taxon>Sphingobacteriales</taxon>
        <taxon>Sphingobacteriaceae</taxon>
        <taxon>Mucilaginibacter</taxon>
    </lineage>
</organism>
<dbReference type="AlphaFoldDB" id="A0A7D4QV18"/>
<sequence>MALSGNPQRSCLLIIQKDFYSFEKHVRIALTDLGYQVTVANHEYPEGALGKILGKLQVPYIFSSTSKYLAEHYLDNKYYDVVLIIKGRGISASLIELLKKHATQVVGYNYDSFKYNPSPIKWYKLATSYYTFDYKDGDNYNVPVVELFSSTPVNTDIKEIRYEISALVRNHSQRLKYLNKVINILKPNSYFIYIFEQNILTFLVNFVKNPLLYLKYWKYIHFKPLKYSDYNDVIKTSGVTIDYAHHRQTGITIRCYEAINMQTKIISNNTYLSRSKYFNDTNSLIFNINDNEEDLVKSYNRLKNNDLVAKVRDIHSFIEDLIGK</sequence>
<name>A0A7D4QV18_9SPHI</name>
<dbReference type="EMBL" id="CP054139">
    <property type="protein sequence ID" value="QKJ31469.1"/>
    <property type="molecule type" value="Genomic_DNA"/>
</dbReference>
<gene>
    <name evidence="1" type="ORF">HQ865_17410</name>
</gene>
<keyword evidence="2" id="KW-1185">Reference proteome</keyword>